<evidence type="ECO:0000313" key="3">
    <source>
        <dbReference type="Proteomes" id="UP001225761"/>
    </source>
</evidence>
<keyword evidence="3" id="KW-1185">Reference proteome</keyword>
<feature type="chain" id="PRO_5047217068" evidence="1">
    <location>
        <begin position="28"/>
        <end position="188"/>
    </location>
</feature>
<comment type="caution">
    <text evidence="2">The sequence shown here is derived from an EMBL/GenBank/DDBJ whole genome shotgun (WGS) entry which is preliminary data.</text>
</comment>
<evidence type="ECO:0000256" key="1">
    <source>
        <dbReference type="SAM" id="SignalP"/>
    </source>
</evidence>
<organism evidence="2 3">
    <name type="scientific">Flectobacillus rivi</name>
    <dbReference type="NCBI Taxonomy" id="2984209"/>
    <lineage>
        <taxon>Bacteria</taxon>
        <taxon>Pseudomonadati</taxon>
        <taxon>Bacteroidota</taxon>
        <taxon>Cytophagia</taxon>
        <taxon>Cytophagales</taxon>
        <taxon>Flectobacillaceae</taxon>
        <taxon>Flectobacillus</taxon>
    </lineage>
</organism>
<dbReference type="EMBL" id="JASHIE010000016">
    <property type="protein sequence ID" value="MDI9876938.1"/>
    <property type="molecule type" value="Genomic_DNA"/>
</dbReference>
<feature type="signal peptide" evidence="1">
    <location>
        <begin position="1"/>
        <end position="27"/>
    </location>
</feature>
<gene>
    <name evidence="2" type="ORF">QM481_20545</name>
</gene>
<protein>
    <submittedName>
        <fullName evidence="2">Collagen-like protein</fullName>
    </submittedName>
</protein>
<dbReference type="Proteomes" id="UP001225761">
    <property type="component" value="Unassembled WGS sequence"/>
</dbReference>
<keyword evidence="1" id="KW-0732">Signal</keyword>
<evidence type="ECO:0000313" key="2">
    <source>
        <dbReference type="EMBL" id="MDI9876938.1"/>
    </source>
</evidence>
<reference evidence="2 3" key="1">
    <citation type="submission" date="2023-05" db="EMBL/GenBank/DDBJ databases">
        <title>Novel species of genus Flectobacillus isolated from stream in China.</title>
        <authorList>
            <person name="Lu H."/>
        </authorList>
    </citation>
    <scope>NUCLEOTIDE SEQUENCE [LARGE SCALE GENOMIC DNA]</scope>
    <source>
        <strain evidence="2 3">LFS242W</strain>
    </source>
</reference>
<accession>A0ABT6Z745</accession>
<dbReference type="RefSeq" id="WP_283383118.1">
    <property type="nucleotide sequence ID" value="NZ_JASHIE010000016.1"/>
</dbReference>
<proteinExistence type="predicted"/>
<name>A0ABT6Z745_9BACT</name>
<sequence>MKKSSFLPVILSALCCSLLFTNCKGPAGDVGPAGVAGSVGPAGPTGPAGQTGNANVIQISYAAKTWTAAKGSAQQFVFPSNVTTAIMNSSAILVYMTNGTPNNATSYGWYAIPGIVPSNGVEHEFYYETSFAGNTAGINIYRKLASTASLSASTRIVIIPANDIRGGRKAAVDFSDYNAVKAYYNLED</sequence>